<dbReference type="AlphaFoldDB" id="A0A0E3PXX3"/>
<dbReference type="Proteomes" id="UP000033058">
    <property type="component" value="Chromosome"/>
</dbReference>
<evidence type="ECO:0000313" key="1">
    <source>
        <dbReference type="EMBL" id="AKB40668.1"/>
    </source>
</evidence>
<organism evidence="1 2">
    <name type="scientific">Methanosarcina mazei WWM610</name>
    <dbReference type="NCBI Taxonomy" id="1434117"/>
    <lineage>
        <taxon>Archaea</taxon>
        <taxon>Methanobacteriati</taxon>
        <taxon>Methanobacteriota</taxon>
        <taxon>Stenosarchaea group</taxon>
        <taxon>Methanomicrobia</taxon>
        <taxon>Methanosarcinales</taxon>
        <taxon>Methanosarcinaceae</taxon>
        <taxon>Methanosarcina</taxon>
    </lineage>
</organism>
<dbReference type="HOGENOM" id="CLU_1425113_0_0_2"/>
<proteinExistence type="predicted"/>
<dbReference type="GeneID" id="24851390"/>
<dbReference type="EMBL" id="CP009509">
    <property type="protein sequence ID" value="AKB40668.1"/>
    <property type="molecule type" value="Genomic_DNA"/>
</dbReference>
<sequence>MATSEARQKANLRRMKELMEEIENTIDDSALIDELNELMRKRYPLSLKWHLIIFKSEVERSLKFLEDIRKEEMKIAGKNRKQGKGPKEGLKQIYYKSSDIPGAYRLDYCLVYDTDINQYKWLRCNTPRNTRAKVFTIPKSMIGEDRLHWSEETKQKWGEDSIGQMELVERAINN</sequence>
<gene>
    <name evidence="1" type="ORF">MSMAW_1677</name>
</gene>
<protein>
    <submittedName>
        <fullName evidence="1">Uncharacterized protein</fullName>
    </submittedName>
</protein>
<reference evidence="1 2" key="1">
    <citation type="submission" date="2014-07" db="EMBL/GenBank/DDBJ databases">
        <title>Methanogenic archaea and the global carbon cycle.</title>
        <authorList>
            <person name="Henriksen J.R."/>
            <person name="Luke J."/>
            <person name="Reinhart S."/>
            <person name="Benedict M.N."/>
            <person name="Youngblut N.D."/>
            <person name="Metcalf M.E."/>
            <person name="Whitaker R.J."/>
            <person name="Metcalf W.W."/>
        </authorList>
    </citation>
    <scope>NUCLEOTIDE SEQUENCE [LARGE SCALE GENOMIC DNA]</scope>
    <source>
        <strain evidence="1 2">WWM610</strain>
    </source>
</reference>
<dbReference type="RefSeq" id="WP_011034849.1">
    <property type="nucleotide sequence ID" value="NZ_CP009509.1"/>
</dbReference>
<dbReference type="PATRIC" id="fig|1434117.4.peg.2138"/>
<evidence type="ECO:0000313" key="2">
    <source>
        <dbReference type="Proteomes" id="UP000033058"/>
    </source>
</evidence>
<accession>A0A0E3PXX3</accession>
<name>A0A0E3PXX3_METMZ</name>